<evidence type="ECO:0000313" key="1">
    <source>
        <dbReference type="EMBL" id="RAS72760.1"/>
    </source>
</evidence>
<organism evidence="1 2">
    <name type="scientific">Priestia endophytica</name>
    <dbReference type="NCBI Taxonomy" id="135735"/>
    <lineage>
        <taxon>Bacteria</taxon>
        <taxon>Bacillati</taxon>
        <taxon>Bacillota</taxon>
        <taxon>Bacilli</taxon>
        <taxon>Bacillales</taxon>
        <taxon>Bacillaceae</taxon>
        <taxon>Priestia</taxon>
    </lineage>
</organism>
<dbReference type="RefSeq" id="WP_113713845.1">
    <property type="nucleotide sequence ID" value="NZ_LVYK01000058.1"/>
</dbReference>
<comment type="caution">
    <text evidence="1">The sequence shown here is derived from an EMBL/GenBank/DDBJ whole genome shotgun (WGS) entry which is preliminary data.</text>
</comment>
<dbReference type="EMBL" id="LVYK01000058">
    <property type="protein sequence ID" value="RAS72760.1"/>
    <property type="molecule type" value="Genomic_DNA"/>
</dbReference>
<reference evidence="1 2" key="1">
    <citation type="submission" date="2016-03" db="EMBL/GenBank/DDBJ databases">
        <title>Comparison of Bacillus endophyticus and B. anthracis characteristics using whole genome sequence analysis and microbiological techniques.</title>
        <authorList>
            <person name="Lekota K.E."/>
            <person name="Mafofo J."/>
            <person name="Rees J."/>
            <person name="Muchadeyi F.C."/>
            <person name="Madoroba E."/>
            <person name="Van Heerden H."/>
        </authorList>
    </citation>
    <scope>NUCLEOTIDE SEQUENCE [LARGE SCALE GENOMIC DNA]</scope>
    <source>
        <strain evidence="1 2">3631_10C</strain>
    </source>
</reference>
<gene>
    <name evidence="1" type="ORF">A3864_21700</name>
</gene>
<sequence length="68" mass="7479">MNFEDTLVLQLQEQIGRFVEIATDDTIVTGILFQISEGLIEISQVLPGYGGVLPTLLPTSSVNFIRVQ</sequence>
<dbReference type="GeneID" id="72759351"/>
<protein>
    <submittedName>
        <fullName evidence="1">Uncharacterized protein</fullName>
    </submittedName>
</protein>
<accession>A0AAX1Q383</accession>
<name>A0AAX1Q383_9BACI</name>
<evidence type="ECO:0000313" key="2">
    <source>
        <dbReference type="Proteomes" id="UP000250174"/>
    </source>
</evidence>
<dbReference type="AlphaFoldDB" id="A0AAX1Q383"/>
<dbReference type="Proteomes" id="UP000250174">
    <property type="component" value="Unassembled WGS sequence"/>
</dbReference>
<proteinExistence type="predicted"/>